<evidence type="ECO:0000313" key="1">
    <source>
        <dbReference type="EMBL" id="RVW75819.1"/>
    </source>
</evidence>
<dbReference type="EMBL" id="QGNW01000340">
    <property type="protein sequence ID" value="RVW75819.1"/>
    <property type="molecule type" value="Genomic_DNA"/>
</dbReference>
<accession>A0A438GUD6</accession>
<dbReference type="AlphaFoldDB" id="A0A438GUD6"/>
<proteinExistence type="predicted"/>
<comment type="caution">
    <text evidence="1">The sequence shown here is derived from an EMBL/GenBank/DDBJ whole genome shotgun (WGS) entry which is preliminary data.</text>
</comment>
<name>A0A438GUD6_VITVI</name>
<protein>
    <submittedName>
        <fullName evidence="1">Uncharacterized protein</fullName>
    </submittedName>
</protein>
<evidence type="ECO:0000313" key="2">
    <source>
        <dbReference type="Proteomes" id="UP000288805"/>
    </source>
</evidence>
<reference evidence="1 2" key="1">
    <citation type="journal article" date="2018" name="PLoS Genet.">
        <title>Population sequencing reveals clonal diversity and ancestral inbreeding in the grapevine cultivar Chardonnay.</title>
        <authorList>
            <person name="Roach M.J."/>
            <person name="Johnson D.L."/>
            <person name="Bohlmann J."/>
            <person name="van Vuuren H.J."/>
            <person name="Jones S.J."/>
            <person name="Pretorius I.S."/>
            <person name="Schmidt S.A."/>
            <person name="Borneman A.R."/>
        </authorList>
    </citation>
    <scope>NUCLEOTIDE SEQUENCE [LARGE SCALE GENOMIC DNA]</scope>
    <source>
        <strain evidence="2">cv. Chardonnay</strain>
        <tissue evidence="1">Leaf</tissue>
    </source>
</reference>
<gene>
    <name evidence="1" type="ORF">CK203_055091</name>
</gene>
<dbReference type="Proteomes" id="UP000288805">
    <property type="component" value="Unassembled WGS sequence"/>
</dbReference>
<organism evidence="1 2">
    <name type="scientific">Vitis vinifera</name>
    <name type="common">Grape</name>
    <dbReference type="NCBI Taxonomy" id="29760"/>
    <lineage>
        <taxon>Eukaryota</taxon>
        <taxon>Viridiplantae</taxon>
        <taxon>Streptophyta</taxon>
        <taxon>Embryophyta</taxon>
        <taxon>Tracheophyta</taxon>
        <taxon>Spermatophyta</taxon>
        <taxon>Magnoliopsida</taxon>
        <taxon>eudicotyledons</taxon>
        <taxon>Gunneridae</taxon>
        <taxon>Pentapetalae</taxon>
        <taxon>rosids</taxon>
        <taxon>Vitales</taxon>
        <taxon>Vitaceae</taxon>
        <taxon>Viteae</taxon>
        <taxon>Vitis</taxon>
    </lineage>
</organism>
<sequence length="126" mass="13811">MLGGNAETSFGSKPFGHQLYCPPPTKRKSVIRLTGKDSIALPSIGANLNRELEPMAPWIILEPEEEEKEEIAPNMRVGFKKRQPKLLSESLLTTFSPTKRTCSEDLLRGPSRGVGPRCSFGADASI</sequence>